<dbReference type="Proteomes" id="UP000054526">
    <property type="component" value="Unassembled WGS sequence"/>
</dbReference>
<reference evidence="1 2" key="1">
    <citation type="submission" date="2014-12" db="EMBL/GenBank/DDBJ databases">
        <title>Draft genome sequence of Cohnella kolymensis strain B-2846.</title>
        <authorList>
            <person name="Karlyshev A.V."/>
            <person name="Kudryashova E.B."/>
        </authorList>
    </citation>
    <scope>NUCLEOTIDE SEQUENCE [LARGE SCALE GENOMIC DNA]</scope>
    <source>
        <strain evidence="1 2">VKM B-2846</strain>
    </source>
</reference>
<name>A0ABR5A3Q1_9BACL</name>
<accession>A0ABR5A3Q1</accession>
<proteinExistence type="predicted"/>
<keyword evidence="2" id="KW-1185">Reference proteome</keyword>
<sequence length="61" mass="6865">MSDNKCQIERRGIIKRFAEQTAMIEIEGKEIPVPKEKLAPNLVSGDVVKWVGNHWTSVTGE</sequence>
<evidence type="ECO:0000313" key="2">
    <source>
        <dbReference type="Proteomes" id="UP000054526"/>
    </source>
</evidence>
<organism evidence="1 2">
    <name type="scientific">Cohnella kolymensis</name>
    <dbReference type="NCBI Taxonomy" id="1590652"/>
    <lineage>
        <taxon>Bacteria</taxon>
        <taxon>Bacillati</taxon>
        <taxon>Bacillota</taxon>
        <taxon>Bacilli</taxon>
        <taxon>Bacillales</taxon>
        <taxon>Paenibacillaceae</taxon>
        <taxon>Cohnella</taxon>
    </lineage>
</organism>
<dbReference type="RefSeq" id="WP_041063672.1">
    <property type="nucleotide sequence ID" value="NZ_JXAL01000017.1"/>
</dbReference>
<evidence type="ECO:0000313" key="1">
    <source>
        <dbReference type="EMBL" id="KIL35684.1"/>
    </source>
</evidence>
<dbReference type="EMBL" id="JXAL01000017">
    <property type="protein sequence ID" value="KIL35684.1"/>
    <property type="molecule type" value="Genomic_DNA"/>
</dbReference>
<protein>
    <submittedName>
        <fullName evidence="1">Uncharacterized protein</fullName>
    </submittedName>
</protein>
<comment type="caution">
    <text evidence="1">The sequence shown here is derived from an EMBL/GenBank/DDBJ whole genome shotgun (WGS) entry which is preliminary data.</text>
</comment>
<gene>
    <name evidence="1" type="ORF">SD71_12380</name>
</gene>